<reference evidence="2" key="1">
    <citation type="submission" date="2020-11" db="EMBL/GenBank/DDBJ databases">
        <authorList>
            <consortium name="DOE Joint Genome Institute"/>
            <person name="Ahrendt S."/>
            <person name="Riley R."/>
            <person name="Andreopoulos W."/>
            <person name="Labutti K."/>
            <person name="Pangilinan J."/>
            <person name="Ruiz-Duenas F.J."/>
            <person name="Barrasa J.M."/>
            <person name="Sanchez-Garcia M."/>
            <person name="Camarero S."/>
            <person name="Miyauchi S."/>
            <person name="Serrano A."/>
            <person name="Linde D."/>
            <person name="Babiker R."/>
            <person name="Drula E."/>
            <person name="Ayuso-Fernandez I."/>
            <person name="Pacheco R."/>
            <person name="Padilla G."/>
            <person name="Ferreira P."/>
            <person name="Barriuso J."/>
            <person name="Kellner H."/>
            <person name="Castanera R."/>
            <person name="Alfaro M."/>
            <person name="Ramirez L."/>
            <person name="Pisabarro A.G."/>
            <person name="Kuo A."/>
            <person name="Tritt A."/>
            <person name="Lipzen A."/>
            <person name="He G."/>
            <person name="Yan M."/>
            <person name="Ng V."/>
            <person name="Cullen D."/>
            <person name="Martin F."/>
            <person name="Rosso M.-N."/>
            <person name="Henrissat B."/>
            <person name="Hibbett D."/>
            <person name="Martinez A.T."/>
            <person name="Grigoriev I.V."/>
        </authorList>
    </citation>
    <scope>NUCLEOTIDE SEQUENCE</scope>
    <source>
        <strain evidence="2">CIRM-BRFM 674</strain>
    </source>
</reference>
<feature type="compositionally biased region" description="Basic and acidic residues" evidence="1">
    <location>
        <begin position="108"/>
        <end position="124"/>
    </location>
</feature>
<protein>
    <submittedName>
        <fullName evidence="2">Uncharacterized protein</fullName>
    </submittedName>
</protein>
<evidence type="ECO:0000313" key="3">
    <source>
        <dbReference type="Proteomes" id="UP000807469"/>
    </source>
</evidence>
<evidence type="ECO:0000313" key="2">
    <source>
        <dbReference type="EMBL" id="KAF9482558.1"/>
    </source>
</evidence>
<comment type="caution">
    <text evidence="2">The sequence shown here is derived from an EMBL/GenBank/DDBJ whole genome shotgun (WGS) entry which is preliminary data.</text>
</comment>
<dbReference type="AlphaFoldDB" id="A0A9P6D4E3"/>
<gene>
    <name evidence="2" type="ORF">BDN70DRAFT_929936</name>
</gene>
<dbReference type="Proteomes" id="UP000807469">
    <property type="component" value="Unassembled WGS sequence"/>
</dbReference>
<keyword evidence="3" id="KW-1185">Reference proteome</keyword>
<organism evidence="2 3">
    <name type="scientific">Pholiota conissans</name>
    <dbReference type="NCBI Taxonomy" id="109636"/>
    <lineage>
        <taxon>Eukaryota</taxon>
        <taxon>Fungi</taxon>
        <taxon>Dikarya</taxon>
        <taxon>Basidiomycota</taxon>
        <taxon>Agaricomycotina</taxon>
        <taxon>Agaricomycetes</taxon>
        <taxon>Agaricomycetidae</taxon>
        <taxon>Agaricales</taxon>
        <taxon>Agaricineae</taxon>
        <taxon>Strophariaceae</taxon>
        <taxon>Pholiota</taxon>
    </lineage>
</organism>
<feature type="compositionally biased region" description="Polar residues" evidence="1">
    <location>
        <begin position="182"/>
        <end position="193"/>
    </location>
</feature>
<feature type="compositionally biased region" description="Low complexity" evidence="1">
    <location>
        <begin position="78"/>
        <end position="92"/>
    </location>
</feature>
<feature type="compositionally biased region" description="Basic residues" evidence="1">
    <location>
        <begin position="223"/>
        <end position="232"/>
    </location>
</feature>
<feature type="compositionally biased region" description="Low complexity" evidence="1">
    <location>
        <begin position="205"/>
        <end position="219"/>
    </location>
</feature>
<feature type="compositionally biased region" description="Polar residues" evidence="1">
    <location>
        <begin position="125"/>
        <end position="140"/>
    </location>
</feature>
<evidence type="ECO:0000256" key="1">
    <source>
        <dbReference type="SAM" id="MobiDB-lite"/>
    </source>
</evidence>
<name>A0A9P6D4E3_9AGAR</name>
<proteinExistence type="predicted"/>
<sequence length="320" mass="33332">MPSPYTILPAPQSDTLEYPACHAYDHDHDHHNHHDQGECATDESYAVCAPDFGGAPAPTALALDFDFAAESEPESEIESACASSPSGSVSPSDELPEQMSFPVYGGRIGERGSDAHQENYDERSSLSNLTSTAGGTSPRTLDNEAVGSAAAAMNLPSAIPLSAVSSIPSSTASSISTHSPTLLSPQASDFQPESPSPTPAAHDITPAATTAVPTPAPTTRQGGRPHARSIHKKPRSYDLHDDFIHAAPAAQAALAHFHESHRRNTTAAIVSAVPNAHGPAPLSASESVLHLNAEKGSFSQAVMHKVRGKARSCPELSAAH</sequence>
<feature type="region of interest" description="Disordered" evidence="1">
    <location>
        <begin position="168"/>
        <end position="232"/>
    </location>
</feature>
<accession>A0A9P6D4E3</accession>
<feature type="compositionally biased region" description="Low complexity" evidence="1">
    <location>
        <begin position="168"/>
        <end position="181"/>
    </location>
</feature>
<feature type="region of interest" description="Disordered" evidence="1">
    <location>
        <begin position="72"/>
        <end position="142"/>
    </location>
</feature>
<dbReference type="EMBL" id="MU155164">
    <property type="protein sequence ID" value="KAF9482558.1"/>
    <property type="molecule type" value="Genomic_DNA"/>
</dbReference>